<keyword evidence="7 12" id="KW-1133">Transmembrane helix</keyword>
<feature type="transmembrane region" description="Helical" evidence="12">
    <location>
        <begin position="55"/>
        <end position="79"/>
    </location>
</feature>
<evidence type="ECO:0000259" key="13">
    <source>
        <dbReference type="Pfam" id="PF00137"/>
    </source>
</evidence>
<dbReference type="PRINTS" id="PR00124">
    <property type="entry name" value="ATPASEC"/>
</dbReference>
<keyword evidence="3 12" id="KW-0813">Transport</keyword>
<keyword evidence="10 12" id="KW-0472">Membrane</keyword>
<keyword evidence="6 12" id="KW-0375">Hydrogen ion transport</keyword>
<dbReference type="Pfam" id="PF00137">
    <property type="entry name" value="ATP-synt_C"/>
    <property type="match status" value="1"/>
</dbReference>
<keyword evidence="4 12" id="KW-0138">CF(0)</keyword>
<evidence type="ECO:0000256" key="7">
    <source>
        <dbReference type="ARBA" id="ARBA00022989"/>
    </source>
</evidence>
<comment type="function">
    <text evidence="12">F(1)F(0) ATP synthase produces ATP from ADP in the presence of a proton or sodium gradient. F-type ATPases consist of two structural domains, F(1) containing the extramembraneous catalytic core and F(0) containing the membrane proton channel, linked together by a central stalk and a peripheral stalk. During catalysis, ATP synthesis in the catalytic domain of F(1) is coupled via a rotary mechanism of the central stalk subunits to proton translocation.</text>
</comment>
<dbReference type="InterPro" id="IPR000454">
    <property type="entry name" value="ATP_synth_F0_csu"/>
</dbReference>
<dbReference type="Proteomes" id="UP001177160">
    <property type="component" value="Unassembled WGS sequence"/>
</dbReference>
<comment type="function">
    <text evidence="12">Key component of the F(0) channel; it plays a direct role in translocation across the membrane. A homomeric c-ring of between 10-14 subunits forms the central stalk rotor element with the F(1) delta and epsilon subunits.</text>
</comment>
<keyword evidence="9 12" id="KW-0446">Lipid-binding</keyword>
<organism evidence="14 15">
    <name type="scientific">Paracholeplasma manati</name>
    <dbReference type="NCBI Taxonomy" id="591373"/>
    <lineage>
        <taxon>Bacteria</taxon>
        <taxon>Bacillati</taxon>
        <taxon>Mycoplasmatota</taxon>
        <taxon>Mollicutes</taxon>
        <taxon>Acholeplasmatales</taxon>
        <taxon>Acholeplasmataceae</taxon>
        <taxon>Paracholeplasma</taxon>
    </lineage>
</organism>
<keyword evidence="8 12" id="KW-0406">Ion transport</keyword>
<keyword evidence="15" id="KW-1185">Reference proteome</keyword>
<evidence type="ECO:0000256" key="6">
    <source>
        <dbReference type="ARBA" id="ARBA00022781"/>
    </source>
</evidence>
<dbReference type="CDD" id="cd18184">
    <property type="entry name" value="ATP-synt_Fo_c_NaATPase"/>
    <property type="match status" value="1"/>
</dbReference>
<comment type="caution">
    <text evidence="14">The sequence shown here is derived from an EMBL/GenBank/DDBJ whole genome shotgun (WGS) entry which is preliminary data.</text>
</comment>
<keyword evidence="11 12" id="KW-0066">ATP synthesis</keyword>
<evidence type="ECO:0000256" key="8">
    <source>
        <dbReference type="ARBA" id="ARBA00023065"/>
    </source>
</evidence>
<evidence type="ECO:0000256" key="1">
    <source>
        <dbReference type="ARBA" id="ARBA00004141"/>
    </source>
</evidence>
<dbReference type="HAMAP" id="MF_01396">
    <property type="entry name" value="ATP_synth_c_bact"/>
    <property type="match status" value="1"/>
</dbReference>
<evidence type="ECO:0000256" key="10">
    <source>
        <dbReference type="ARBA" id="ARBA00023136"/>
    </source>
</evidence>
<evidence type="ECO:0000313" key="14">
    <source>
        <dbReference type="EMBL" id="MCV2232662.1"/>
    </source>
</evidence>
<gene>
    <name evidence="12 14" type="primary">atpE</name>
    <name evidence="14" type="ORF">N7548_07510</name>
</gene>
<evidence type="ECO:0000256" key="4">
    <source>
        <dbReference type="ARBA" id="ARBA00022547"/>
    </source>
</evidence>
<feature type="site" description="Reversibly protonated during proton transport" evidence="12">
    <location>
        <position position="63"/>
    </location>
</feature>
<keyword evidence="12" id="KW-1003">Cell membrane</keyword>
<accession>A0ABT2Y7E6</accession>
<dbReference type="NCBIfam" id="TIGR01260">
    <property type="entry name" value="ATP_synt_c"/>
    <property type="match status" value="1"/>
</dbReference>
<dbReference type="EMBL" id="JAOVQM010000007">
    <property type="protein sequence ID" value="MCV2232662.1"/>
    <property type="molecule type" value="Genomic_DNA"/>
</dbReference>
<dbReference type="InterPro" id="IPR035921">
    <property type="entry name" value="F/V-ATP_Csub_sf"/>
</dbReference>
<dbReference type="Gene3D" id="1.20.120.610">
    <property type="entry name" value="lithium bound rotor ring of v- atpase"/>
    <property type="match status" value="1"/>
</dbReference>
<evidence type="ECO:0000256" key="5">
    <source>
        <dbReference type="ARBA" id="ARBA00022692"/>
    </source>
</evidence>
<dbReference type="InterPro" id="IPR020537">
    <property type="entry name" value="ATP_synth_F0_csu_DDCD_BS"/>
</dbReference>
<evidence type="ECO:0000256" key="2">
    <source>
        <dbReference type="ARBA" id="ARBA00006704"/>
    </source>
</evidence>
<dbReference type="PANTHER" id="PTHR10031:SF0">
    <property type="entry name" value="ATPASE PROTEIN 9"/>
    <property type="match status" value="1"/>
</dbReference>
<reference evidence="14" key="1">
    <citation type="submission" date="2022-09" db="EMBL/GenBank/DDBJ databases">
        <title>Novel Mycoplasma species identified in domestic and wild animals.</title>
        <authorList>
            <person name="Volokhov D.V."/>
            <person name="Furtak V.A."/>
            <person name="Zagorodnyaya T.A."/>
        </authorList>
    </citation>
    <scope>NUCLEOTIDE SEQUENCE</scope>
    <source>
        <strain evidence="14">Oakley</strain>
    </source>
</reference>
<dbReference type="RefSeq" id="WP_263608849.1">
    <property type="nucleotide sequence ID" value="NZ_JAOVQM010000007.1"/>
</dbReference>
<proteinExistence type="inferred from homology"/>
<dbReference type="SUPFAM" id="SSF81333">
    <property type="entry name" value="F1F0 ATP synthase subunit C"/>
    <property type="match status" value="1"/>
</dbReference>
<dbReference type="PROSITE" id="PS00605">
    <property type="entry name" value="ATPASE_C"/>
    <property type="match status" value="1"/>
</dbReference>
<evidence type="ECO:0000313" key="15">
    <source>
        <dbReference type="Proteomes" id="UP001177160"/>
    </source>
</evidence>
<dbReference type="PANTHER" id="PTHR10031">
    <property type="entry name" value="ATP SYNTHASE LIPID-BINDING PROTEIN, MITOCHONDRIAL"/>
    <property type="match status" value="1"/>
</dbReference>
<protein>
    <recommendedName>
        <fullName evidence="12">ATP synthase subunit c</fullName>
    </recommendedName>
    <alternativeName>
        <fullName evidence="12">ATP synthase F(0) sector subunit c</fullName>
    </alternativeName>
    <alternativeName>
        <fullName evidence="12">F-type ATPase subunit c</fullName>
        <shortName evidence="12">F-ATPase subunit c</shortName>
    </alternativeName>
    <alternativeName>
        <fullName evidence="12">Lipid-binding protein</fullName>
    </alternativeName>
</protein>
<keyword evidence="5 12" id="KW-0812">Transmembrane</keyword>
<comment type="subcellular location">
    <subcellularLocation>
        <location evidence="12">Cell membrane</location>
        <topology evidence="12">Multi-pass membrane protein</topology>
    </subcellularLocation>
    <subcellularLocation>
        <location evidence="1">Membrane</location>
        <topology evidence="1">Multi-pass membrane protein</topology>
    </subcellularLocation>
</comment>
<evidence type="ECO:0000256" key="3">
    <source>
        <dbReference type="ARBA" id="ARBA00022448"/>
    </source>
</evidence>
<dbReference type="InterPro" id="IPR005953">
    <property type="entry name" value="ATP_synth_csu_bac/chlpt"/>
</dbReference>
<evidence type="ECO:0000256" key="12">
    <source>
        <dbReference type="HAMAP-Rule" id="MF_01396"/>
    </source>
</evidence>
<comment type="similarity">
    <text evidence="2 12">Belongs to the ATPase C chain family.</text>
</comment>
<name>A0ABT2Y7E6_9MOLU</name>
<evidence type="ECO:0000256" key="11">
    <source>
        <dbReference type="ARBA" id="ARBA00023310"/>
    </source>
</evidence>
<sequence>MDFNQFFQTGMAFLGAGLAVFTGFGTAIGQGYAAGKAVEAVGRQPEAINEIRSTLLLGDALAETTGIYGLVIAIILIFVA</sequence>
<feature type="transmembrane region" description="Helical" evidence="12">
    <location>
        <begin position="12"/>
        <end position="34"/>
    </location>
</feature>
<dbReference type="InterPro" id="IPR002379">
    <property type="entry name" value="ATPase_proteolipid_c-like_dom"/>
</dbReference>
<evidence type="ECO:0000256" key="9">
    <source>
        <dbReference type="ARBA" id="ARBA00023121"/>
    </source>
</evidence>
<feature type="domain" description="V-ATPase proteolipid subunit C-like" evidence="13">
    <location>
        <begin position="14"/>
        <end position="76"/>
    </location>
</feature>